<protein>
    <submittedName>
        <fullName evidence="9">DUF421 domain-containing protein</fullName>
    </submittedName>
</protein>
<proteinExistence type="inferred from homology"/>
<reference evidence="9 10" key="1">
    <citation type="submission" date="2024-09" db="EMBL/GenBank/DDBJ databases">
        <authorList>
            <person name="Sun Q."/>
            <person name="Mori K."/>
        </authorList>
    </citation>
    <scope>NUCLEOTIDE SEQUENCE [LARGE SCALE GENOMIC DNA]</scope>
    <source>
        <strain evidence="9 10">NCAIM B.02301</strain>
    </source>
</reference>
<evidence type="ECO:0000256" key="1">
    <source>
        <dbReference type="ARBA" id="ARBA00004651"/>
    </source>
</evidence>
<keyword evidence="6 7" id="KW-0472">Membrane</keyword>
<dbReference type="InterPro" id="IPR007353">
    <property type="entry name" value="DUF421"/>
</dbReference>
<evidence type="ECO:0000256" key="2">
    <source>
        <dbReference type="ARBA" id="ARBA00006448"/>
    </source>
</evidence>
<dbReference type="EMBL" id="JBHLTR010000082">
    <property type="protein sequence ID" value="MFC0561803.1"/>
    <property type="molecule type" value="Genomic_DNA"/>
</dbReference>
<evidence type="ECO:0000256" key="7">
    <source>
        <dbReference type="SAM" id="Phobius"/>
    </source>
</evidence>
<evidence type="ECO:0000256" key="3">
    <source>
        <dbReference type="ARBA" id="ARBA00022475"/>
    </source>
</evidence>
<evidence type="ECO:0000259" key="8">
    <source>
        <dbReference type="Pfam" id="PF04239"/>
    </source>
</evidence>
<dbReference type="Pfam" id="PF04239">
    <property type="entry name" value="DUF421"/>
    <property type="match status" value="1"/>
</dbReference>
<dbReference type="Proteomes" id="UP001589833">
    <property type="component" value="Unassembled WGS sequence"/>
</dbReference>
<dbReference type="Gene3D" id="3.30.240.20">
    <property type="entry name" value="bsu07140 like domains"/>
    <property type="match status" value="2"/>
</dbReference>
<gene>
    <name evidence="9" type="ORF">ACFFH4_23250</name>
</gene>
<sequence>MEIVLDITKELIILFFRVITILPLMLFVTLLMGKRSIAELPVFDFLIVITLGAVVGADLADPAIKHIHTAVAVVLIGLFQISVAKGKIINRTFGRLITFEPTIVIHNGVFLVNNLRRIRYSIDNILQMLRENDVFDVSDVELGIVEANGQLTIHKTASKSTVTLGDLGLDKSSTDLSFPVVIDGKIYKDVLETLDLDEEWLRQKLTGVGVSDMTTVFFASLTKQKELHVSLKDNQLQLQKNLPPIFH</sequence>
<feature type="transmembrane region" description="Helical" evidence="7">
    <location>
        <begin position="40"/>
        <end position="60"/>
    </location>
</feature>
<evidence type="ECO:0000256" key="6">
    <source>
        <dbReference type="ARBA" id="ARBA00023136"/>
    </source>
</evidence>
<feature type="domain" description="YetF C-terminal" evidence="8">
    <location>
        <begin position="90"/>
        <end position="221"/>
    </location>
</feature>
<evidence type="ECO:0000313" key="10">
    <source>
        <dbReference type="Proteomes" id="UP001589833"/>
    </source>
</evidence>
<name>A0ABV6NNX1_9BACI</name>
<dbReference type="PANTHER" id="PTHR34582:SF6">
    <property type="entry name" value="UPF0702 TRANSMEMBRANE PROTEIN YCAP"/>
    <property type="match status" value="1"/>
</dbReference>
<evidence type="ECO:0000313" key="9">
    <source>
        <dbReference type="EMBL" id="MFC0561803.1"/>
    </source>
</evidence>
<dbReference type="RefSeq" id="WP_273843835.1">
    <property type="nucleotide sequence ID" value="NZ_JBHLTR010000082.1"/>
</dbReference>
<keyword evidence="10" id="KW-1185">Reference proteome</keyword>
<feature type="transmembrane region" description="Helical" evidence="7">
    <location>
        <begin position="66"/>
        <end position="84"/>
    </location>
</feature>
<evidence type="ECO:0000256" key="4">
    <source>
        <dbReference type="ARBA" id="ARBA00022692"/>
    </source>
</evidence>
<keyword evidence="4 7" id="KW-0812">Transmembrane</keyword>
<organism evidence="9 10">
    <name type="scientific">Halalkalibacter alkalisediminis</name>
    <dbReference type="NCBI Taxonomy" id="935616"/>
    <lineage>
        <taxon>Bacteria</taxon>
        <taxon>Bacillati</taxon>
        <taxon>Bacillota</taxon>
        <taxon>Bacilli</taxon>
        <taxon>Bacillales</taxon>
        <taxon>Bacillaceae</taxon>
        <taxon>Halalkalibacter</taxon>
    </lineage>
</organism>
<comment type="caution">
    <text evidence="9">The sequence shown here is derived from an EMBL/GenBank/DDBJ whole genome shotgun (WGS) entry which is preliminary data.</text>
</comment>
<keyword evidence="5 7" id="KW-1133">Transmembrane helix</keyword>
<comment type="similarity">
    <text evidence="2">Belongs to the UPF0702 family.</text>
</comment>
<keyword evidence="3" id="KW-1003">Cell membrane</keyword>
<comment type="subcellular location">
    <subcellularLocation>
        <location evidence="1">Cell membrane</location>
        <topology evidence="1">Multi-pass membrane protein</topology>
    </subcellularLocation>
</comment>
<evidence type="ECO:0000256" key="5">
    <source>
        <dbReference type="ARBA" id="ARBA00022989"/>
    </source>
</evidence>
<accession>A0ABV6NNX1</accession>
<feature type="transmembrane region" description="Helical" evidence="7">
    <location>
        <begin position="12"/>
        <end position="33"/>
    </location>
</feature>
<dbReference type="PANTHER" id="PTHR34582">
    <property type="entry name" value="UPF0702 TRANSMEMBRANE PROTEIN YCAP"/>
    <property type="match status" value="1"/>
</dbReference>
<dbReference type="InterPro" id="IPR023090">
    <property type="entry name" value="UPF0702_alpha/beta_dom_sf"/>
</dbReference>